<dbReference type="EMBL" id="ATIB01000088">
    <property type="protein sequence ID" value="EQA96885.1"/>
    <property type="molecule type" value="Genomic_DNA"/>
</dbReference>
<keyword evidence="2" id="KW-1185">Reference proteome</keyword>
<dbReference type="AlphaFoldDB" id="T0FZT4"/>
<sequence>MISISHLPQDVEFPHLCLSYSGSQIIFGDVDRLTEIEPFPLFPRKFTNQMAPKLKGDFTVRVSRVRQDQIEGPLLDGRRLSWEVFIGIARDIQ</sequence>
<proteinExistence type="predicted"/>
<name>T0FZT4_9SPHN</name>
<evidence type="ECO:0000313" key="1">
    <source>
        <dbReference type="EMBL" id="EQA96885.1"/>
    </source>
</evidence>
<accession>T0FZT4</accession>
<reference evidence="1 2" key="1">
    <citation type="journal article" date="2013" name="Genome Announc.">
        <title>Draft Genome Sequence of a Hexachlorocyclohexane-Degrading Bacterium, Sphingobium baderi Strain LL03T.</title>
        <authorList>
            <person name="Kaur J."/>
            <person name="Verma H."/>
            <person name="Tripathi C."/>
            <person name="Khurana J.P."/>
            <person name="Lal R."/>
        </authorList>
    </citation>
    <scope>NUCLEOTIDE SEQUENCE [LARGE SCALE GENOMIC DNA]</scope>
    <source>
        <strain evidence="1 2">LL03</strain>
    </source>
</reference>
<protein>
    <submittedName>
        <fullName evidence="1">Uncharacterized protein</fullName>
    </submittedName>
</protein>
<organism evidence="1 2">
    <name type="scientific">Sphingobium baderi LL03</name>
    <dbReference type="NCBI Taxonomy" id="1114964"/>
    <lineage>
        <taxon>Bacteria</taxon>
        <taxon>Pseudomonadati</taxon>
        <taxon>Pseudomonadota</taxon>
        <taxon>Alphaproteobacteria</taxon>
        <taxon>Sphingomonadales</taxon>
        <taxon>Sphingomonadaceae</taxon>
        <taxon>Sphingobium</taxon>
    </lineage>
</organism>
<comment type="caution">
    <text evidence="1">The sequence shown here is derived from an EMBL/GenBank/DDBJ whole genome shotgun (WGS) entry which is preliminary data.</text>
</comment>
<gene>
    <name evidence="1" type="ORF">L485_22660</name>
</gene>
<evidence type="ECO:0000313" key="2">
    <source>
        <dbReference type="Proteomes" id="UP000015524"/>
    </source>
</evidence>
<dbReference type="PATRIC" id="fig|1114964.8.peg.411"/>
<dbReference type="Proteomes" id="UP000015524">
    <property type="component" value="Unassembled WGS sequence"/>
</dbReference>